<evidence type="ECO:0000256" key="1">
    <source>
        <dbReference type="ARBA" id="ARBA00004323"/>
    </source>
</evidence>
<evidence type="ECO:0000256" key="10">
    <source>
        <dbReference type="ARBA" id="ARBA00023034"/>
    </source>
</evidence>
<dbReference type="Pfam" id="PF02485">
    <property type="entry name" value="Branch"/>
    <property type="match status" value="1"/>
</dbReference>
<keyword evidence="9" id="KW-1133">Transmembrane helix</keyword>
<keyword evidence="13" id="KW-0325">Glycoprotein</keyword>
<evidence type="ECO:0000256" key="7">
    <source>
        <dbReference type="ARBA" id="ARBA00022824"/>
    </source>
</evidence>
<evidence type="ECO:0000256" key="11">
    <source>
        <dbReference type="ARBA" id="ARBA00023136"/>
    </source>
</evidence>
<keyword evidence="7" id="KW-0256">Endoplasmic reticulum</keyword>
<keyword evidence="5" id="KW-0812">Transmembrane</keyword>
<keyword evidence="11" id="KW-0472">Membrane</keyword>
<keyword evidence="4" id="KW-0808">Transferase</keyword>
<keyword evidence="12" id="KW-1015">Disulfide bond</keyword>
<keyword evidence="8" id="KW-0735">Signal-anchor</keyword>
<evidence type="ECO:0000313" key="16">
    <source>
        <dbReference type="Proteomes" id="UP001597469"/>
    </source>
</evidence>
<evidence type="ECO:0000256" key="13">
    <source>
        <dbReference type="ARBA" id="ARBA00023180"/>
    </source>
</evidence>
<evidence type="ECO:0000256" key="4">
    <source>
        <dbReference type="ARBA" id="ARBA00022679"/>
    </source>
</evidence>
<keyword evidence="16" id="KW-1185">Reference proteome</keyword>
<protein>
    <recommendedName>
        <fullName evidence="14">Peptide O-xylosyltransferase</fullName>
    </recommendedName>
</protein>
<evidence type="ECO:0000256" key="3">
    <source>
        <dbReference type="ARBA" id="ARBA00022676"/>
    </source>
</evidence>
<evidence type="ECO:0000256" key="2">
    <source>
        <dbReference type="ARBA" id="ARBA00004648"/>
    </source>
</evidence>
<accession>A0ABW5MA71</accession>
<keyword evidence="6" id="KW-0479">Metal-binding</keyword>
<keyword evidence="10" id="KW-0333">Golgi apparatus</keyword>
<reference evidence="16" key="1">
    <citation type="journal article" date="2019" name="Int. J. Syst. Evol. Microbiol.">
        <title>The Global Catalogue of Microorganisms (GCM) 10K type strain sequencing project: providing services to taxonomists for standard genome sequencing and annotation.</title>
        <authorList>
            <consortium name="The Broad Institute Genomics Platform"/>
            <consortium name="The Broad Institute Genome Sequencing Center for Infectious Disease"/>
            <person name="Wu L."/>
            <person name="Ma J."/>
        </authorList>
    </citation>
    <scope>NUCLEOTIDE SEQUENCE [LARGE SCALE GENOMIC DNA]</scope>
    <source>
        <strain evidence="16">KCTC 42805</strain>
    </source>
</reference>
<dbReference type="RefSeq" id="WP_381526110.1">
    <property type="nucleotide sequence ID" value="NZ_JBHULN010000018.1"/>
</dbReference>
<organism evidence="15 16">
    <name type="scientific">Spirosoma soli</name>
    <dbReference type="NCBI Taxonomy" id="1770529"/>
    <lineage>
        <taxon>Bacteria</taxon>
        <taxon>Pseudomonadati</taxon>
        <taxon>Bacteroidota</taxon>
        <taxon>Cytophagia</taxon>
        <taxon>Cytophagales</taxon>
        <taxon>Cytophagaceae</taxon>
        <taxon>Spirosoma</taxon>
    </lineage>
</organism>
<comment type="caution">
    <text evidence="15">The sequence shown here is derived from an EMBL/GenBank/DDBJ whole genome shotgun (WGS) entry which is preliminary data.</text>
</comment>
<keyword evidence="3" id="KW-0328">Glycosyltransferase</keyword>
<proteinExistence type="predicted"/>
<dbReference type="PANTHER" id="PTHR46025">
    <property type="entry name" value="XYLOSYLTRANSFERASE OXT"/>
    <property type="match status" value="1"/>
</dbReference>
<evidence type="ECO:0000313" key="15">
    <source>
        <dbReference type="EMBL" id="MFD2573436.1"/>
    </source>
</evidence>
<dbReference type="InterPro" id="IPR043538">
    <property type="entry name" value="XYLT"/>
</dbReference>
<gene>
    <name evidence="15" type="ORF">ACFSUS_22540</name>
</gene>
<dbReference type="Proteomes" id="UP001597469">
    <property type="component" value="Unassembled WGS sequence"/>
</dbReference>
<dbReference type="InterPro" id="IPR003406">
    <property type="entry name" value="Glyco_trans_14"/>
</dbReference>
<evidence type="ECO:0000256" key="12">
    <source>
        <dbReference type="ARBA" id="ARBA00023157"/>
    </source>
</evidence>
<comment type="subcellular location">
    <subcellularLocation>
        <location evidence="2">Endoplasmic reticulum membrane</location>
        <topology evidence="2">Single-pass type II membrane protein</topology>
    </subcellularLocation>
    <subcellularLocation>
        <location evidence="1">Golgi apparatus membrane</location>
        <topology evidence="1">Single-pass type II membrane protein</topology>
    </subcellularLocation>
</comment>
<sequence length="311" mass="36147">MAIPLRLAYLIFVHKNPAQLGRLLKRLYAPGCSFFIHVDAKTNLDPFRAAINDIPADSVVWLAKRKAVSWGDFSLSAAYLTGFQTILEQRLQPDFIITLSGQDYPIATHDVLHDWLSRHSEQTILDHVMITDALPDILDRVERYYLSTTPHRILVYPHPNPDKRKKRLFNSVLRRSGLFPLPRQMPLNHQLYFGTNWFQLKPLAARYILDFCQANPHYVQFFRTTYVPEEIFFQTILLNAPDAIRATIYNHRMTFMQWDRPPGSYVIPISTSELPAMLSSGKFFARKFEPQYDSQVLDQLDQYLKGGESMR</sequence>
<dbReference type="EMBL" id="JBHULN010000018">
    <property type="protein sequence ID" value="MFD2573436.1"/>
    <property type="molecule type" value="Genomic_DNA"/>
</dbReference>
<evidence type="ECO:0000256" key="5">
    <source>
        <dbReference type="ARBA" id="ARBA00022692"/>
    </source>
</evidence>
<evidence type="ECO:0000256" key="8">
    <source>
        <dbReference type="ARBA" id="ARBA00022968"/>
    </source>
</evidence>
<dbReference type="PANTHER" id="PTHR46025:SF3">
    <property type="entry name" value="XYLOSYLTRANSFERASE OXT"/>
    <property type="match status" value="1"/>
</dbReference>
<evidence type="ECO:0000256" key="9">
    <source>
        <dbReference type="ARBA" id="ARBA00022989"/>
    </source>
</evidence>
<evidence type="ECO:0000256" key="14">
    <source>
        <dbReference type="ARBA" id="ARBA00042865"/>
    </source>
</evidence>
<evidence type="ECO:0000256" key="6">
    <source>
        <dbReference type="ARBA" id="ARBA00022723"/>
    </source>
</evidence>
<name>A0ABW5MA71_9BACT</name>